<feature type="domain" description="D-glutamate N-acetyltransferase-like N-terminal" evidence="2">
    <location>
        <begin position="41"/>
        <end position="124"/>
    </location>
</feature>
<dbReference type="InterPro" id="IPR011669">
    <property type="entry name" value="DgcN-like"/>
</dbReference>
<evidence type="ECO:0000259" key="1">
    <source>
        <dbReference type="Pfam" id="PF07755"/>
    </source>
</evidence>
<dbReference type="AlphaFoldDB" id="A0A4Q9VRT9"/>
<comment type="caution">
    <text evidence="3">The sequence shown here is derived from an EMBL/GenBank/DDBJ whole genome shotgun (WGS) entry which is preliminary data.</text>
</comment>
<dbReference type="PANTHER" id="PTHR40690">
    <property type="entry name" value="GLL3100 PROTEIN"/>
    <property type="match status" value="1"/>
</dbReference>
<protein>
    <submittedName>
        <fullName evidence="3">DUF1611 domain-containing protein</fullName>
    </submittedName>
</protein>
<proteinExistence type="predicted"/>
<gene>
    <name evidence="3" type="ORF">EYW49_08075</name>
</gene>
<dbReference type="InterPro" id="IPR035086">
    <property type="entry name" value="DgcN-like_C"/>
</dbReference>
<dbReference type="InterPro" id="IPR035402">
    <property type="entry name" value="DgcN-like_N"/>
</dbReference>
<dbReference type="PIRSF" id="PIRSF026760">
    <property type="entry name" value="UCP026760"/>
    <property type="match status" value="1"/>
</dbReference>
<dbReference type="PANTHER" id="PTHR40690:SF1">
    <property type="entry name" value="DUF1611 DOMAIN-CONTAINING PROTEIN"/>
    <property type="match status" value="1"/>
</dbReference>
<keyword evidence="4" id="KW-1185">Reference proteome</keyword>
<dbReference type="Proteomes" id="UP000292781">
    <property type="component" value="Unassembled WGS sequence"/>
</dbReference>
<feature type="domain" description="D-glutamate N-acetyltransferase-like C-terminal" evidence="1">
    <location>
        <begin position="129"/>
        <end position="327"/>
    </location>
</feature>
<dbReference type="SUPFAM" id="SSF52540">
    <property type="entry name" value="P-loop containing nucleoside triphosphate hydrolases"/>
    <property type="match status" value="1"/>
</dbReference>
<dbReference type="Gene3D" id="3.40.50.720">
    <property type="entry name" value="NAD(P)-binding Rossmann-like Domain"/>
    <property type="match status" value="1"/>
</dbReference>
<evidence type="ECO:0000259" key="2">
    <source>
        <dbReference type="Pfam" id="PF17396"/>
    </source>
</evidence>
<dbReference type="Pfam" id="PF17396">
    <property type="entry name" value="DUF1611_N"/>
    <property type="match status" value="1"/>
</dbReference>
<sequence>MELARPYLLFLGDVPDALAAKTALGIVDWRPEWCLGQHRLPGCAADAKIPDLTIAEAAKAGAKTMVVGVVNAGGVLPEHWIASIVAALEAGLDVATGLHVRLASIPAIAEAAAKHGRKLHDVRHTSERFATGKGTPRSGLRLLTVGTDCSVGKKYTALALEKEMRARGFDADFRATGQTGVFISGRGAAIDAVVADFISGAVEWLSPAAAPGHWDVVEGQGSLFHPSFAGVSLGLLHGAQPDAFVVCHEPTRTRMRGVPHALPTIREVIDLTVACGRLTNPAIAPVGIAINTQALDETEARRVCAEAEAFHGLPASDPVRFGVAPIVDRLQALFPAGRRK</sequence>
<dbReference type="OrthoDB" id="9778498at2"/>
<name>A0A4Q9VRT9_9HYPH</name>
<evidence type="ECO:0000313" key="3">
    <source>
        <dbReference type="EMBL" id="TBW38647.1"/>
    </source>
</evidence>
<reference evidence="3 4" key="1">
    <citation type="submission" date="2019-02" db="EMBL/GenBank/DDBJ databases">
        <title>Siculibacillus lacustris gen. nov., sp. nov., a new rosette-forming bacterium isolated from a freshwater crater lake (Lake St. Ana, Romania).</title>
        <authorList>
            <person name="Felfoldi T."/>
            <person name="Marton Z."/>
            <person name="Szabo A."/>
            <person name="Mentes A."/>
            <person name="Boka K."/>
            <person name="Marialigeti K."/>
            <person name="Mathe I."/>
            <person name="Koncz M."/>
            <person name="Schumann P."/>
            <person name="Toth E."/>
        </authorList>
    </citation>
    <scope>NUCLEOTIDE SEQUENCE [LARGE SCALE GENOMIC DNA]</scope>
    <source>
        <strain evidence="3 4">SA-279</strain>
    </source>
</reference>
<dbReference type="EMBL" id="SJFN01000010">
    <property type="protein sequence ID" value="TBW38647.1"/>
    <property type="molecule type" value="Genomic_DNA"/>
</dbReference>
<dbReference type="Gene3D" id="3.40.50.300">
    <property type="entry name" value="P-loop containing nucleotide triphosphate hydrolases"/>
    <property type="match status" value="1"/>
</dbReference>
<accession>A0A4Q9VRT9</accession>
<organism evidence="3 4">
    <name type="scientific">Siculibacillus lacustris</name>
    <dbReference type="NCBI Taxonomy" id="1549641"/>
    <lineage>
        <taxon>Bacteria</taxon>
        <taxon>Pseudomonadati</taxon>
        <taxon>Pseudomonadota</taxon>
        <taxon>Alphaproteobacteria</taxon>
        <taxon>Hyphomicrobiales</taxon>
        <taxon>Ancalomicrobiaceae</taxon>
        <taxon>Siculibacillus</taxon>
    </lineage>
</organism>
<dbReference type="RefSeq" id="WP_131308033.1">
    <property type="nucleotide sequence ID" value="NZ_SJFN01000010.1"/>
</dbReference>
<dbReference type="NCBIfam" id="NF041892">
    <property type="entry name" value="DgcN"/>
    <property type="match status" value="1"/>
</dbReference>
<evidence type="ECO:0000313" key="4">
    <source>
        <dbReference type="Proteomes" id="UP000292781"/>
    </source>
</evidence>
<dbReference type="Pfam" id="PF07755">
    <property type="entry name" value="DUF1611"/>
    <property type="match status" value="1"/>
</dbReference>
<dbReference type="InterPro" id="IPR027417">
    <property type="entry name" value="P-loop_NTPase"/>
</dbReference>